<dbReference type="RefSeq" id="WP_183503400.1">
    <property type="nucleotide sequence ID" value="NZ_BSPG01000043.1"/>
</dbReference>
<evidence type="ECO:0000313" key="3">
    <source>
        <dbReference type="Proteomes" id="UP000517759"/>
    </source>
</evidence>
<organism evidence="2 3">
    <name type="scientific">Methylobacterium brachythecii</name>
    <dbReference type="NCBI Taxonomy" id="1176177"/>
    <lineage>
        <taxon>Bacteria</taxon>
        <taxon>Pseudomonadati</taxon>
        <taxon>Pseudomonadota</taxon>
        <taxon>Alphaproteobacteria</taxon>
        <taxon>Hyphomicrobiales</taxon>
        <taxon>Methylobacteriaceae</taxon>
        <taxon>Methylobacterium</taxon>
    </lineage>
</organism>
<reference evidence="1" key="1">
    <citation type="journal article" date="2014" name="Int. J. Syst. Evol. Microbiol.">
        <title>Complete genome of a new Firmicutes species belonging to the dominant human colonic microbiota ('Ruminococcus bicirculans') reveals two chromosomes and a selective capacity to utilize plant glucans.</title>
        <authorList>
            <consortium name="NISC Comparative Sequencing Program"/>
            <person name="Wegmann U."/>
            <person name="Louis P."/>
            <person name="Goesmann A."/>
            <person name="Henrissat B."/>
            <person name="Duncan S.H."/>
            <person name="Flint H.J."/>
        </authorList>
    </citation>
    <scope>NUCLEOTIDE SEQUENCE</scope>
    <source>
        <strain evidence="1">NBRC 107710</strain>
    </source>
</reference>
<comment type="caution">
    <text evidence="2">The sequence shown here is derived from an EMBL/GenBank/DDBJ whole genome shotgun (WGS) entry which is preliminary data.</text>
</comment>
<reference evidence="1" key="4">
    <citation type="submission" date="2023-01" db="EMBL/GenBank/DDBJ databases">
        <title>Draft genome sequence of Methylobacterium brachythecii strain NBRC 107710.</title>
        <authorList>
            <person name="Sun Q."/>
            <person name="Mori K."/>
        </authorList>
    </citation>
    <scope>NUCLEOTIDE SEQUENCE</scope>
    <source>
        <strain evidence="1">NBRC 107710</strain>
    </source>
</reference>
<dbReference type="Proteomes" id="UP001156881">
    <property type="component" value="Unassembled WGS sequence"/>
</dbReference>
<dbReference type="EMBL" id="BSPG01000043">
    <property type="protein sequence ID" value="GLS46475.1"/>
    <property type="molecule type" value="Genomic_DNA"/>
</dbReference>
<evidence type="ECO:0000313" key="2">
    <source>
        <dbReference type="EMBL" id="MBB3902019.1"/>
    </source>
</evidence>
<evidence type="ECO:0000313" key="1">
    <source>
        <dbReference type="EMBL" id="GLS46475.1"/>
    </source>
</evidence>
<dbReference type="AlphaFoldDB" id="A0A7W6AI43"/>
<gene>
    <name evidence="1" type="ORF">GCM10007884_44690</name>
    <name evidence="2" type="ORF">GGR33_001505</name>
</gene>
<keyword evidence="4" id="KW-1185">Reference proteome</keyword>
<sequence length="59" mass="6250">MIDFVFDEPLAILAEAFGHEPNGDALSRYDGETAPPMPIAAAVFTATRAEVVISADQAE</sequence>
<evidence type="ECO:0000313" key="4">
    <source>
        <dbReference type="Proteomes" id="UP001156881"/>
    </source>
</evidence>
<accession>A0A7W6AI43</accession>
<dbReference type="Proteomes" id="UP000517759">
    <property type="component" value="Unassembled WGS sequence"/>
</dbReference>
<name>A0A7W6AI43_9HYPH</name>
<reference evidence="4" key="2">
    <citation type="journal article" date="2019" name="Int. J. Syst. Evol. Microbiol.">
        <title>The Global Catalogue of Microorganisms (GCM) 10K type strain sequencing project: providing services to taxonomists for standard genome sequencing and annotation.</title>
        <authorList>
            <consortium name="The Broad Institute Genomics Platform"/>
            <consortium name="The Broad Institute Genome Sequencing Center for Infectious Disease"/>
            <person name="Wu L."/>
            <person name="Ma J."/>
        </authorList>
    </citation>
    <scope>NUCLEOTIDE SEQUENCE [LARGE SCALE GENOMIC DNA]</scope>
    <source>
        <strain evidence="4">NBRC 107710</strain>
    </source>
</reference>
<proteinExistence type="predicted"/>
<dbReference type="EMBL" id="JACIDN010000002">
    <property type="protein sequence ID" value="MBB3902019.1"/>
    <property type="molecule type" value="Genomic_DNA"/>
</dbReference>
<reference evidence="2 3" key="3">
    <citation type="submission" date="2020-08" db="EMBL/GenBank/DDBJ databases">
        <title>Genomic Encyclopedia of Type Strains, Phase IV (KMG-IV): sequencing the most valuable type-strain genomes for metagenomic binning, comparative biology and taxonomic classification.</title>
        <authorList>
            <person name="Goeker M."/>
        </authorList>
    </citation>
    <scope>NUCLEOTIDE SEQUENCE [LARGE SCALE GENOMIC DNA]</scope>
    <source>
        <strain evidence="2 3">DSM 24105</strain>
    </source>
</reference>
<protein>
    <submittedName>
        <fullName evidence="2">Uncharacterized protein</fullName>
    </submittedName>
</protein>